<keyword evidence="1" id="KW-0812">Transmembrane</keyword>
<evidence type="ECO:0000259" key="2">
    <source>
        <dbReference type="Pfam" id="PF05425"/>
    </source>
</evidence>
<dbReference type="EMBL" id="CP003588">
    <property type="protein sequence ID" value="AFK70724.1"/>
    <property type="molecule type" value="Genomic_DNA"/>
</dbReference>
<evidence type="ECO:0000313" key="4">
    <source>
        <dbReference type="Proteomes" id="UP000005268"/>
    </source>
</evidence>
<organism evidence="3 4">
    <name type="scientific">Pseudomonas putida ND6</name>
    <dbReference type="NCBI Taxonomy" id="231023"/>
    <lineage>
        <taxon>Bacteria</taxon>
        <taxon>Pseudomonadati</taxon>
        <taxon>Pseudomonadota</taxon>
        <taxon>Gammaproteobacteria</taxon>
        <taxon>Pseudomonadales</taxon>
        <taxon>Pseudomonadaceae</taxon>
        <taxon>Pseudomonas</taxon>
    </lineage>
</organism>
<dbReference type="AlphaFoldDB" id="I3UZ03"/>
<feature type="transmembrane region" description="Helical" evidence="1">
    <location>
        <begin position="138"/>
        <end position="157"/>
    </location>
</feature>
<feature type="transmembrane region" description="Helical" evidence="1">
    <location>
        <begin position="57"/>
        <end position="77"/>
    </location>
</feature>
<dbReference type="GO" id="GO:0016020">
    <property type="term" value="C:membrane"/>
    <property type="evidence" value="ECO:0007669"/>
    <property type="project" value="InterPro"/>
</dbReference>
<protein>
    <recommendedName>
        <fullName evidence="2">Copper resistance protein D domain-containing protein</fullName>
    </recommendedName>
</protein>
<dbReference type="Proteomes" id="UP000005268">
    <property type="component" value="Chromosome"/>
</dbReference>
<dbReference type="InterPro" id="IPR008457">
    <property type="entry name" value="Cu-R_CopD_dom"/>
</dbReference>
<evidence type="ECO:0000256" key="1">
    <source>
        <dbReference type="SAM" id="Phobius"/>
    </source>
</evidence>
<accession>I3UZ03</accession>
<dbReference type="HOGENOM" id="CLU_106186_1_0_6"/>
<feature type="transmembrane region" description="Helical" evidence="1">
    <location>
        <begin position="89"/>
        <end position="107"/>
    </location>
</feature>
<sequence>MEIRMLAFALPYTLHVLAALVWVGGMFFAWLVLRPATVAALEGPARLRLWVEVFRRFFGWVWLAVAILAISGIGMLHMRFSGFETAPRYVHVMIGGGIAMFALFMRIQALLLPELKAAVQAEDWPAGAAVLGRIRRMVGVNLLLGLAVVAVASSRLVI</sequence>
<name>I3UZ03_PSEPU</name>
<feature type="transmembrane region" description="Helical" evidence="1">
    <location>
        <begin position="12"/>
        <end position="33"/>
    </location>
</feature>
<reference evidence="3 4" key="1">
    <citation type="journal article" date="2012" name="J. Bacteriol.">
        <title>Complete Genome Sequence of the Naphthalene-Degrading Pseudomonas putida Strain ND6.</title>
        <authorList>
            <person name="Li S."/>
            <person name="Zhao H."/>
            <person name="Li Y."/>
            <person name="Niu S."/>
            <person name="Cai B."/>
        </authorList>
    </citation>
    <scope>NUCLEOTIDE SEQUENCE [LARGE SCALE GENOMIC DNA]</scope>
    <source>
        <strain evidence="3 4">ND6</strain>
    </source>
</reference>
<keyword evidence="1" id="KW-0472">Membrane</keyword>
<dbReference type="KEGG" id="ppi:YSA_07310"/>
<keyword evidence="1" id="KW-1133">Transmembrane helix</keyword>
<evidence type="ECO:0000313" key="3">
    <source>
        <dbReference type="EMBL" id="AFK70724.1"/>
    </source>
</evidence>
<dbReference type="Pfam" id="PF05425">
    <property type="entry name" value="CopD"/>
    <property type="match status" value="1"/>
</dbReference>
<dbReference type="PATRIC" id="fig|231023.4.peg.3522"/>
<feature type="domain" description="Copper resistance protein D" evidence="2">
    <location>
        <begin position="52"/>
        <end position="153"/>
    </location>
</feature>
<gene>
    <name evidence="3" type="ORF">YSA_07310</name>
</gene>
<proteinExistence type="predicted"/>